<gene>
    <name evidence="2" type="ORF">EJ913_08780</name>
</gene>
<comment type="caution">
    <text evidence="2">The sequence shown here is derived from an EMBL/GenBank/DDBJ whole genome shotgun (WGS) entry which is preliminary data.</text>
</comment>
<sequence>MTATPPGTNLLGRETSPYLLQHKDNPVHWMPWGPEAFARARAENKPVLLSVGYAACHWCHVMAHESFENPAIAGLMNELFVNIKVDREERPDVDHIYQSALALLGQQGGWPLTMFLTADAEPFWGGTYFPPAPRYGRGGFPDVLRGVAESYAEEPDKVTRNVSALKAALESQAENRAAGAIDPSMLDQIASRLAREVDPVHGGIGSAPKFPQMPLFELLWRAWQRTGQAPYREAVVNTLANMAQGGIYDHLGGGFARYSVDERWLAPHFEKMLYDNAALVDLMTLVWQDARDPLLEARIRETVGWVQREMIAEGGGFAATLDADSEGEEGRFYVWSETEIDRLLGPDAGFFKQVYDVTPHGNWEGTTILNRLGRLELAEPEAEARLAANRETLLRARAKRVRPGWDDKVLADWNGQMIAALVHAGLALDEPEWIDAAWRAFAFVRDRMNDGGNRLHHSWRAGQLRTPGMLDDYAGMARAALALHDATGDPAALDQARDWTAVLDAHFWDAAAGGYFFTADDAEGLIVRTKSAYDNATPNGNGTMLAVLATLFQRTGEDAYRERAEAVAAAFSGELTRNFFPLTTFLNAVEFLHTPTQVVIVGPPKAPETEALRRAVLDRSLPNRILTLLPPGADLPAGHPAQGKGMKEGRATAYVCTGTTCSAPVTSPADLGGALPRRQP</sequence>
<dbReference type="Proteomes" id="UP000280346">
    <property type="component" value="Unassembled WGS sequence"/>
</dbReference>
<dbReference type="PANTHER" id="PTHR42899">
    <property type="entry name" value="SPERMATOGENESIS-ASSOCIATED PROTEIN 20"/>
    <property type="match status" value="1"/>
</dbReference>
<evidence type="ECO:0000313" key="2">
    <source>
        <dbReference type="EMBL" id="RUQ73741.1"/>
    </source>
</evidence>
<protein>
    <submittedName>
        <fullName evidence="2">Thioredoxin domain-containing protein</fullName>
    </submittedName>
</protein>
<dbReference type="PIRSF" id="PIRSF006402">
    <property type="entry name" value="UCP006402_thioredoxin"/>
    <property type="match status" value="1"/>
</dbReference>
<name>A0A433JBC2_9PROT</name>
<dbReference type="AlphaFoldDB" id="A0A433JBC2"/>
<organism evidence="2 3">
    <name type="scientific">Azospirillum doebereinerae</name>
    <dbReference type="NCBI Taxonomy" id="92933"/>
    <lineage>
        <taxon>Bacteria</taxon>
        <taxon>Pseudomonadati</taxon>
        <taxon>Pseudomonadota</taxon>
        <taxon>Alphaproteobacteria</taxon>
        <taxon>Rhodospirillales</taxon>
        <taxon>Azospirillaceae</taxon>
        <taxon>Azospirillum</taxon>
    </lineage>
</organism>
<dbReference type="RefSeq" id="WP_126996839.1">
    <property type="nucleotide sequence ID" value="NZ_JBNPXW010000004.1"/>
</dbReference>
<dbReference type="Gene3D" id="3.40.30.10">
    <property type="entry name" value="Glutaredoxin"/>
    <property type="match status" value="1"/>
</dbReference>
<dbReference type="Gene3D" id="1.50.10.10">
    <property type="match status" value="1"/>
</dbReference>
<dbReference type="Pfam" id="PF03190">
    <property type="entry name" value="Thioredox_DsbH"/>
    <property type="match status" value="1"/>
</dbReference>
<dbReference type="PANTHER" id="PTHR42899:SF1">
    <property type="entry name" value="SPERMATOGENESIS-ASSOCIATED PROTEIN 20"/>
    <property type="match status" value="1"/>
</dbReference>
<dbReference type="EMBL" id="RZIJ01000005">
    <property type="protein sequence ID" value="RUQ73741.1"/>
    <property type="molecule type" value="Genomic_DNA"/>
</dbReference>
<dbReference type="InterPro" id="IPR036249">
    <property type="entry name" value="Thioredoxin-like_sf"/>
</dbReference>
<dbReference type="InterPro" id="IPR024705">
    <property type="entry name" value="Ssp411"/>
</dbReference>
<dbReference type="GO" id="GO:0005975">
    <property type="term" value="P:carbohydrate metabolic process"/>
    <property type="evidence" value="ECO:0007669"/>
    <property type="project" value="InterPro"/>
</dbReference>
<accession>A0A433JBC2</accession>
<dbReference type="InterPro" id="IPR004879">
    <property type="entry name" value="Ssp411-like_TRX"/>
</dbReference>
<dbReference type="SUPFAM" id="SSF52833">
    <property type="entry name" value="Thioredoxin-like"/>
    <property type="match status" value="1"/>
</dbReference>
<dbReference type="CDD" id="cd02955">
    <property type="entry name" value="SSP411"/>
    <property type="match status" value="1"/>
</dbReference>
<keyword evidence="3" id="KW-1185">Reference proteome</keyword>
<evidence type="ECO:0000259" key="1">
    <source>
        <dbReference type="Pfam" id="PF03190"/>
    </source>
</evidence>
<proteinExistence type="predicted"/>
<dbReference type="SUPFAM" id="SSF48208">
    <property type="entry name" value="Six-hairpin glycosidases"/>
    <property type="match status" value="1"/>
</dbReference>
<dbReference type="InterPro" id="IPR008928">
    <property type="entry name" value="6-hairpin_glycosidase_sf"/>
</dbReference>
<dbReference type="InterPro" id="IPR012341">
    <property type="entry name" value="6hp_glycosidase-like_sf"/>
</dbReference>
<feature type="domain" description="Spermatogenesis-associated protein 20-like TRX" evidence="1">
    <location>
        <begin position="9"/>
        <end position="169"/>
    </location>
</feature>
<reference evidence="2 3" key="1">
    <citation type="submission" date="2018-12" db="EMBL/GenBank/DDBJ databases">
        <authorList>
            <person name="Yang Y."/>
        </authorList>
    </citation>
    <scope>NUCLEOTIDE SEQUENCE [LARGE SCALE GENOMIC DNA]</scope>
    <source>
        <strain evidence="2 3">GSF71</strain>
    </source>
</reference>
<evidence type="ECO:0000313" key="3">
    <source>
        <dbReference type="Proteomes" id="UP000280346"/>
    </source>
</evidence>
<dbReference type="OrthoDB" id="9762614at2"/>